<accession>A0A9X1KUB7</accession>
<keyword evidence="4" id="KW-1185">Reference proteome</keyword>
<keyword evidence="1" id="KW-0732">Signal</keyword>
<dbReference type="PROSITE" id="PS50213">
    <property type="entry name" value="FAS1"/>
    <property type="match status" value="2"/>
</dbReference>
<dbReference type="PANTHER" id="PTHR10900:SF77">
    <property type="entry name" value="FI19380P1"/>
    <property type="match status" value="1"/>
</dbReference>
<comment type="caution">
    <text evidence="3">The sequence shown here is derived from an EMBL/GenBank/DDBJ whole genome shotgun (WGS) entry which is preliminary data.</text>
</comment>
<feature type="signal peptide" evidence="1">
    <location>
        <begin position="1"/>
        <end position="26"/>
    </location>
</feature>
<feature type="domain" description="FAS1" evidence="2">
    <location>
        <begin position="39"/>
        <end position="173"/>
    </location>
</feature>
<dbReference type="InterPro" id="IPR050904">
    <property type="entry name" value="Adhesion/Biosynth-related"/>
</dbReference>
<dbReference type="Proteomes" id="UP001139409">
    <property type="component" value="Unassembled WGS sequence"/>
</dbReference>
<dbReference type="SMART" id="SM00554">
    <property type="entry name" value="FAS1"/>
    <property type="match status" value="2"/>
</dbReference>
<dbReference type="InterPro" id="IPR000782">
    <property type="entry name" value="FAS1_domain"/>
</dbReference>
<evidence type="ECO:0000259" key="2">
    <source>
        <dbReference type="PROSITE" id="PS50213"/>
    </source>
</evidence>
<protein>
    <submittedName>
        <fullName evidence="3">Fasciclin domain-containing protein</fullName>
    </submittedName>
</protein>
<dbReference type="RefSeq" id="WP_225696442.1">
    <property type="nucleotide sequence ID" value="NZ_JAIXNE010000001.1"/>
</dbReference>
<dbReference type="SUPFAM" id="SSF82153">
    <property type="entry name" value="FAS1 domain"/>
    <property type="match status" value="2"/>
</dbReference>
<evidence type="ECO:0000256" key="1">
    <source>
        <dbReference type="SAM" id="SignalP"/>
    </source>
</evidence>
<dbReference type="Gene3D" id="2.30.180.10">
    <property type="entry name" value="FAS1 domain"/>
    <property type="match status" value="2"/>
</dbReference>
<feature type="chain" id="PRO_5040921358" evidence="1">
    <location>
        <begin position="27"/>
        <end position="328"/>
    </location>
</feature>
<dbReference type="PROSITE" id="PS51257">
    <property type="entry name" value="PROKAR_LIPOPROTEIN"/>
    <property type="match status" value="1"/>
</dbReference>
<organism evidence="3 4">
    <name type="scientific">Fulvivirga sedimenti</name>
    <dbReference type="NCBI Taxonomy" id="2879465"/>
    <lineage>
        <taxon>Bacteria</taxon>
        <taxon>Pseudomonadati</taxon>
        <taxon>Bacteroidota</taxon>
        <taxon>Cytophagia</taxon>
        <taxon>Cytophagales</taxon>
        <taxon>Fulvivirgaceae</taxon>
        <taxon>Fulvivirga</taxon>
    </lineage>
</organism>
<name>A0A9X1KUB7_9BACT</name>
<dbReference type="AlphaFoldDB" id="A0A9X1KUB7"/>
<evidence type="ECO:0000313" key="3">
    <source>
        <dbReference type="EMBL" id="MCA6073323.1"/>
    </source>
</evidence>
<evidence type="ECO:0000313" key="4">
    <source>
        <dbReference type="Proteomes" id="UP001139409"/>
    </source>
</evidence>
<feature type="domain" description="FAS1" evidence="2">
    <location>
        <begin position="186"/>
        <end position="327"/>
    </location>
</feature>
<dbReference type="InterPro" id="IPR036378">
    <property type="entry name" value="FAS1_dom_sf"/>
</dbReference>
<gene>
    <name evidence="3" type="ORF">LDX50_00495</name>
</gene>
<dbReference type="EMBL" id="JAIXNE010000001">
    <property type="protein sequence ID" value="MCA6073323.1"/>
    <property type="molecule type" value="Genomic_DNA"/>
</dbReference>
<reference evidence="3" key="1">
    <citation type="submission" date="2021-09" db="EMBL/GenBank/DDBJ databases">
        <title>Fulvivirga sp. isolated from coastal sediment.</title>
        <authorList>
            <person name="Yu H."/>
        </authorList>
    </citation>
    <scope>NUCLEOTIDE SEQUENCE</scope>
    <source>
        <strain evidence="3">1062</strain>
    </source>
</reference>
<dbReference type="Pfam" id="PF02469">
    <property type="entry name" value="Fasciclin"/>
    <property type="match status" value="1"/>
</dbReference>
<dbReference type="PANTHER" id="PTHR10900">
    <property type="entry name" value="PERIOSTIN-RELATED"/>
    <property type="match status" value="1"/>
</dbReference>
<proteinExistence type="predicted"/>
<sequence>MRNLEISNWMTRLLALTMLAGMVLMAGCGDDDGDEPAVNQNVWEVINSDSRLSLLAAELEAAGLDGALATTNNITVFAPSNAALQTLLTQLGLPDFSPIRDELAVAVLTYHVATSIKMASDLTVGSEITTLQGELIEVAGGPTLVSGATNDAGFIETDIEATNGVVHVIDVVLVPPLLGEQIVGILGTVAQPILLAEDFSILASGILKADAGKPVEQTIVGAMVGLDDITVFAPVDAVFNGAGITVDTYTAEEWDAIIRGHAVPATLSPLTDASGIATVNAGVTLTTTAPNGNLGTVQGSGNDAAIPVVAEGLPAGNGITYPIGGVIL</sequence>